<evidence type="ECO:0000313" key="2">
    <source>
        <dbReference type="EMBL" id="GAA4651205.1"/>
    </source>
</evidence>
<comment type="caution">
    <text evidence="2">The sequence shown here is derived from an EMBL/GenBank/DDBJ whole genome shotgun (WGS) entry which is preliminary data.</text>
</comment>
<evidence type="ECO:0000256" key="1">
    <source>
        <dbReference type="SAM" id="Phobius"/>
    </source>
</evidence>
<proteinExistence type="predicted"/>
<feature type="transmembrane region" description="Helical" evidence="1">
    <location>
        <begin position="25"/>
        <end position="47"/>
    </location>
</feature>
<evidence type="ECO:0000313" key="3">
    <source>
        <dbReference type="Proteomes" id="UP001500604"/>
    </source>
</evidence>
<keyword evidence="3" id="KW-1185">Reference proteome</keyword>
<keyword evidence="1" id="KW-0812">Transmembrane</keyword>
<organism evidence="2 3">
    <name type="scientific">Kistimonas scapharcae</name>
    <dbReference type="NCBI Taxonomy" id="1036133"/>
    <lineage>
        <taxon>Bacteria</taxon>
        <taxon>Pseudomonadati</taxon>
        <taxon>Pseudomonadota</taxon>
        <taxon>Gammaproteobacteria</taxon>
        <taxon>Oceanospirillales</taxon>
        <taxon>Endozoicomonadaceae</taxon>
        <taxon>Kistimonas</taxon>
    </lineage>
</organism>
<gene>
    <name evidence="2" type="ORF">GCM10023116_34880</name>
</gene>
<dbReference type="EMBL" id="BAABFL010000442">
    <property type="protein sequence ID" value="GAA4651205.1"/>
    <property type="molecule type" value="Genomic_DNA"/>
</dbReference>
<dbReference type="Proteomes" id="UP001500604">
    <property type="component" value="Unassembled WGS sequence"/>
</dbReference>
<sequence>MDDKTFKTSNEYCAMALSRQRGSSLVEVMVSLLLGAIMLLGAVQILVNSKRDFLIRDAMSSVEEAGNYTFDLIGGDLRVAGYKGCVSKRDTTFDNLITSSGAVFQPERGIQGWEASGTAYSDTLTPAAWGSLSAQSSANWTTTTGAQANNMPATSSTAARGSDIIRIWGIEPYVFNITSATATSLTVDGASTIGFPEAGGTADANDRILIVSDCEKTLIVKATDFNRTSGVITLGGNSGGTSQLTSMRNMEAVIIRGVQYYIGKRGDDANNHPSLYRKRIKADGTLADAEELVEGIANMQIVYGETTGTTSQIAASRYVTADQVTDWRRVVSVRMWLLVETTNDFIVSKTGEDYSYISQTYTPPDRRFRREMSMTINLRNRTLGAMPWM</sequence>
<reference evidence="3" key="1">
    <citation type="journal article" date="2019" name="Int. J. Syst. Evol. Microbiol.">
        <title>The Global Catalogue of Microorganisms (GCM) 10K type strain sequencing project: providing services to taxonomists for standard genome sequencing and annotation.</title>
        <authorList>
            <consortium name="The Broad Institute Genomics Platform"/>
            <consortium name="The Broad Institute Genome Sequencing Center for Infectious Disease"/>
            <person name="Wu L."/>
            <person name="Ma J."/>
        </authorList>
    </citation>
    <scope>NUCLEOTIDE SEQUENCE [LARGE SCALE GENOMIC DNA]</scope>
    <source>
        <strain evidence="3">JCM 17805</strain>
    </source>
</reference>
<name>A0ABP8V7I6_9GAMM</name>
<keyword evidence="1" id="KW-1133">Transmembrane helix</keyword>
<dbReference type="Pfam" id="PF16074">
    <property type="entry name" value="PilW"/>
    <property type="match status" value="1"/>
</dbReference>
<protein>
    <submittedName>
        <fullName evidence="2">PilW family protein</fullName>
    </submittedName>
</protein>
<accession>A0ABP8V7I6</accession>
<keyword evidence="1" id="KW-0472">Membrane</keyword>
<dbReference type="Pfam" id="PF07963">
    <property type="entry name" value="N_methyl"/>
    <property type="match status" value="1"/>
</dbReference>
<dbReference type="InterPro" id="IPR012902">
    <property type="entry name" value="N_methyl_site"/>
</dbReference>
<dbReference type="InterPro" id="IPR032092">
    <property type="entry name" value="PilW"/>
</dbReference>